<keyword evidence="1" id="KW-1133">Transmembrane helix</keyword>
<evidence type="ECO:0000313" key="2">
    <source>
        <dbReference type="EMBL" id="GAA5172442.1"/>
    </source>
</evidence>
<dbReference type="Pfam" id="PF07963">
    <property type="entry name" value="N_methyl"/>
    <property type="match status" value="1"/>
</dbReference>
<evidence type="ECO:0000313" key="3">
    <source>
        <dbReference type="Proteomes" id="UP001500074"/>
    </source>
</evidence>
<evidence type="ECO:0000256" key="1">
    <source>
        <dbReference type="SAM" id="Phobius"/>
    </source>
</evidence>
<dbReference type="NCBIfam" id="TIGR02532">
    <property type="entry name" value="IV_pilin_GFxxxE"/>
    <property type="match status" value="1"/>
</dbReference>
<reference evidence="3" key="1">
    <citation type="journal article" date="2019" name="Int. J. Syst. Evol. Microbiol.">
        <title>The Global Catalogue of Microorganisms (GCM) 10K type strain sequencing project: providing services to taxonomists for standard genome sequencing and annotation.</title>
        <authorList>
            <consortium name="The Broad Institute Genomics Platform"/>
            <consortium name="The Broad Institute Genome Sequencing Center for Infectious Disease"/>
            <person name="Wu L."/>
            <person name="Ma J."/>
        </authorList>
    </citation>
    <scope>NUCLEOTIDE SEQUENCE [LARGE SCALE GENOMIC DNA]</scope>
    <source>
        <strain evidence="3">JCM 18472</strain>
    </source>
</reference>
<name>A0ABP9R6X0_9GAMM</name>
<proteinExistence type="predicted"/>
<protein>
    <recommendedName>
        <fullName evidence="4">Prepilin-type N-terminal cleavage/methylation domain-containing protein</fullName>
    </recommendedName>
</protein>
<gene>
    <name evidence="2" type="ORF">GCM10023342_09070</name>
</gene>
<dbReference type="RefSeq" id="WP_084173652.1">
    <property type="nucleotide sequence ID" value="NZ_BAABKI010000010.1"/>
</dbReference>
<feature type="transmembrane region" description="Helical" evidence="1">
    <location>
        <begin position="20"/>
        <end position="38"/>
    </location>
</feature>
<dbReference type="Pfam" id="PF16074">
    <property type="entry name" value="PilW"/>
    <property type="match status" value="1"/>
</dbReference>
<dbReference type="InterPro" id="IPR012902">
    <property type="entry name" value="N_methyl_site"/>
</dbReference>
<dbReference type="EMBL" id="BAABKI010000010">
    <property type="protein sequence ID" value="GAA5172442.1"/>
    <property type="molecule type" value="Genomic_DNA"/>
</dbReference>
<comment type="caution">
    <text evidence="2">The sequence shown here is derived from an EMBL/GenBank/DDBJ whole genome shotgun (WGS) entry which is preliminary data.</text>
</comment>
<organism evidence="2 3">
    <name type="scientific">Modicisalibacter zincidurans</name>
    <dbReference type="NCBI Taxonomy" id="1178777"/>
    <lineage>
        <taxon>Bacteria</taxon>
        <taxon>Pseudomonadati</taxon>
        <taxon>Pseudomonadota</taxon>
        <taxon>Gammaproteobacteria</taxon>
        <taxon>Oceanospirillales</taxon>
        <taxon>Halomonadaceae</taxon>
        <taxon>Modicisalibacter</taxon>
    </lineage>
</organism>
<sequence length="335" mass="36871">MSRYSPILPRHQRGLTLVELMISLVLGLLITAGIYQLFNVTQRTYRFEQAVADVQENGRFLINVFQRELRHSGFPPACQGASGPGESLTLNLQSSKKTKEAIFPDGRFDAIGGWSERPAEGGYAQQLDSGDYQKGDALLVHHAANPAGLVVDEPINIGDKDITLAEGASVKAGDIFALAFQNRCEVIENTQDGKLIVPSGFSYGFPPEDDGTWIGALVGDIYYIGWDDPRQEPGLRRLNLLTGQSETLASPVVDLEVRYLVDDNYQEAPDKGDWNKITAVRVSLLLRGATRNVLETPAQVKAGDIDFMAPDDDLRLYQGFTTTVALRNRLMEGKQ</sequence>
<keyword evidence="1" id="KW-0472">Membrane</keyword>
<evidence type="ECO:0008006" key="4">
    <source>
        <dbReference type="Google" id="ProtNLM"/>
    </source>
</evidence>
<keyword evidence="3" id="KW-1185">Reference proteome</keyword>
<accession>A0ABP9R6X0</accession>
<keyword evidence="1" id="KW-0812">Transmembrane</keyword>
<dbReference type="InterPro" id="IPR032092">
    <property type="entry name" value="PilW"/>
</dbReference>
<dbReference type="Proteomes" id="UP001500074">
    <property type="component" value="Unassembled WGS sequence"/>
</dbReference>
<dbReference type="PROSITE" id="PS00409">
    <property type="entry name" value="PROKAR_NTER_METHYL"/>
    <property type="match status" value="1"/>
</dbReference>